<dbReference type="Proteomes" id="UP000275408">
    <property type="component" value="Unassembled WGS sequence"/>
</dbReference>
<dbReference type="AlphaFoldDB" id="A0A3M6UFN3"/>
<dbReference type="EMBL" id="RCHS01001653">
    <property type="protein sequence ID" value="RMX52369.1"/>
    <property type="molecule type" value="Genomic_DNA"/>
</dbReference>
<accession>A0A3M6UFN3</accession>
<evidence type="ECO:0000313" key="3">
    <source>
        <dbReference type="Proteomes" id="UP000275408"/>
    </source>
</evidence>
<sequence>MKCELRKVWAIVTSKKSEKQPRPRSKSISCSREASHPEASILFHNKEFEIEKQTHIPYRIRQRRRRSQPEGRKGQIGRGDPRNSSPSIKREMDASKKRLSTDFLQGLEIEDKQAIWNPLKLTKVFSDTSIQDGDVPTYYACVRLYPPTTLVFNLFVV</sequence>
<organism evidence="2 3">
    <name type="scientific">Pocillopora damicornis</name>
    <name type="common">Cauliflower coral</name>
    <name type="synonym">Millepora damicornis</name>
    <dbReference type="NCBI Taxonomy" id="46731"/>
    <lineage>
        <taxon>Eukaryota</taxon>
        <taxon>Metazoa</taxon>
        <taxon>Cnidaria</taxon>
        <taxon>Anthozoa</taxon>
        <taxon>Hexacorallia</taxon>
        <taxon>Scleractinia</taxon>
        <taxon>Astrocoeniina</taxon>
        <taxon>Pocilloporidae</taxon>
        <taxon>Pocillopora</taxon>
    </lineage>
</organism>
<name>A0A3M6UFN3_POCDA</name>
<reference evidence="2 3" key="1">
    <citation type="journal article" date="2018" name="Sci. Rep.">
        <title>Comparative analysis of the Pocillopora damicornis genome highlights role of immune system in coral evolution.</title>
        <authorList>
            <person name="Cunning R."/>
            <person name="Bay R.A."/>
            <person name="Gillette P."/>
            <person name="Baker A.C."/>
            <person name="Traylor-Knowles N."/>
        </authorList>
    </citation>
    <scope>NUCLEOTIDE SEQUENCE [LARGE SCALE GENOMIC DNA]</scope>
    <source>
        <strain evidence="2">RSMAS</strain>
        <tissue evidence="2">Whole animal</tissue>
    </source>
</reference>
<feature type="region of interest" description="Disordered" evidence="1">
    <location>
        <begin position="53"/>
        <end position="97"/>
    </location>
</feature>
<protein>
    <submittedName>
        <fullName evidence="2">Uncharacterized protein</fullName>
    </submittedName>
</protein>
<evidence type="ECO:0000313" key="2">
    <source>
        <dbReference type="EMBL" id="RMX52369.1"/>
    </source>
</evidence>
<gene>
    <name evidence="2" type="ORF">pdam_00014382</name>
</gene>
<feature type="region of interest" description="Disordered" evidence="1">
    <location>
        <begin position="13"/>
        <end position="36"/>
    </location>
</feature>
<feature type="compositionally biased region" description="Basic and acidic residues" evidence="1">
    <location>
        <begin position="88"/>
        <end position="97"/>
    </location>
</feature>
<evidence type="ECO:0000256" key="1">
    <source>
        <dbReference type="SAM" id="MobiDB-lite"/>
    </source>
</evidence>
<proteinExistence type="predicted"/>
<comment type="caution">
    <text evidence="2">The sequence shown here is derived from an EMBL/GenBank/DDBJ whole genome shotgun (WGS) entry which is preliminary data.</text>
</comment>
<keyword evidence="3" id="KW-1185">Reference proteome</keyword>